<dbReference type="InterPro" id="IPR003591">
    <property type="entry name" value="Leu-rich_rpt_typical-subtyp"/>
</dbReference>
<dbReference type="SUPFAM" id="SSF52047">
    <property type="entry name" value="RNI-like"/>
    <property type="match status" value="1"/>
</dbReference>
<dbReference type="SMART" id="SM00364">
    <property type="entry name" value="LRR_BAC"/>
    <property type="match status" value="10"/>
</dbReference>
<dbReference type="SUPFAM" id="SSF52058">
    <property type="entry name" value="L domain-like"/>
    <property type="match status" value="3"/>
</dbReference>
<evidence type="ECO:0000313" key="5">
    <source>
        <dbReference type="EMBL" id="BES89580.1"/>
    </source>
</evidence>
<keyword evidence="1" id="KW-0433">Leucine-rich repeat</keyword>
<keyword evidence="3" id="KW-0677">Repeat</keyword>
<feature type="domain" description="LRRCT" evidence="4">
    <location>
        <begin position="1035"/>
        <end position="1100"/>
    </location>
</feature>
<dbReference type="InterPro" id="IPR032675">
    <property type="entry name" value="LRR_dom_sf"/>
</dbReference>
<keyword evidence="2" id="KW-0732">Signal</keyword>
<dbReference type="Proteomes" id="UP001307889">
    <property type="component" value="Chromosome 1"/>
</dbReference>
<evidence type="ECO:0000256" key="2">
    <source>
        <dbReference type="ARBA" id="ARBA00022729"/>
    </source>
</evidence>
<dbReference type="SMART" id="SM00082">
    <property type="entry name" value="LRRCT"/>
    <property type="match status" value="1"/>
</dbReference>
<sequence>MRSAIKALRSLDLSYNRLEEIPFEAISALSSLEWLNVHSNDLWSLQGKWGSAASTITNLFLGENHISSLKGLEKFKMLNLLNLDKNQVHDLAPGYLPKTLHTLSLSSNLFSKFPWEYLSSAERIAWLYLRDNFINTLPLYNFKNRKKLDKLDLGENALSEITSIFNGTLQIRDLNLDLNEITSIGDGVFQGTNVGRIYLSQNKISNVSDDAFLGVENTLEYLDLGGNSLQMIPRAVESLRKLKYLYLPSNNISLVHNDTFLGVSETLSALSLSGNDLDHVPSDSLCVCKQLTHLNLGYNRIMEIVEDDFVGLDSLETLLLMNNRVVVLPAHSFRQTPTLRELSLSFNKISAVDEETFVDLESSLESLEISFGLYFEEFPDEYLKPLKALVWLALDNNNFRSIAKSALYPFRNLQYLNLEGNRISKLPSGVFHPLVHRDLKDIRLSYNHLISVEPHTFSNLPELQSIVLSGNQIKVIKPNSFRTLPSKLSVILSDNKIHTISPRAFNDISTLVRLDLQSNDLQEFSLSAFQNVTDPQMPMSLNLSRNHLVTLRIADTRRPVSVHTIDLSRNNLFFVPKDFLEAISQNLLKINLGYNNLNRLDESAFGELSQLQTLSLPHNAIATLRKRAFAGLKKLQILDLSHNQIEQLHMEQFKSLQNLRIVDLSFNHLRSIPRDAFQNTKLERLDISNNEFVIMPSSSLGEVGFTLRVLDASYNMIEHIDSTIFPETPLLTSLNLCYNKLTMLPDGAFKGLTNLIRLELCGNRIRGNHKEMLNFSSELRYLNLGETGVRNLPQLPPFPKLVSLNLSANYLASVASLSVPSLRELHIAGCRLPSLPSWTKLPLLRLLDISNNPIRILSRESFKGLSGLESLDITGLDSLERLDLDTLSPLVALRSIRMQTWPQLVSDGAGSLVSRVSTLRRLSVTVTEPRLLTLGVLQNRKLRHIEITGTNLKRLSPTALYGLRPTSELVLQIRGTSIEELPLGLFSSLRVKHLSLDLRNNRLVSLSPDFVYYNISSWENSGTKLISGGLMLGGNRWVCDCGLVWIGHWLRRWLRESLELHSSAVDPQVLAVVREAVCIEPRSQAYIPLIDLHPETLSCHASALSRGSAVQLASLGTFFTILVSLPLLIL</sequence>
<dbReference type="PRINTS" id="PR00019">
    <property type="entry name" value="LEURICHRPT"/>
</dbReference>
<dbReference type="Pfam" id="PF13855">
    <property type="entry name" value="LRR_8"/>
    <property type="match status" value="7"/>
</dbReference>
<dbReference type="PANTHER" id="PTHR24373">
    <property type="entry name" value="SLIT RELATED LEUCINE-RICH REPEAT NEURONAL PROTEIN"/>
    <property type="match status" value="1"/>
</dbReference>
<reference evidence="5 6" key="1">
    <citation type="submission" date="2023-09" db="EMBL/GenBank/DDBJ databases">
        <title>Nesidiocoris tenuis whole genome shotgun sequence.</title>
        <authorList>
            <person name="Shibata T."/>
            <person name="Shimoda M."/>
            <person name="Kobayashi T."/>
            <person name="Uehara T."/>
        </authorList>
    </citation>
    <scope>NUCLEOTIDE SEQUENCE [LARGE SCALE GENOMIC DNA]</scope>
    <source>
        <strain evidence="5 6">Japan</strain>
    </source>
</reference>
<organism evidence="5 6">
    <name type="scientific">Nesidiocoris tenuis</name>
    <dbReference type="NCBI Taxonomy" id="355587"/>
    <lineage>
        <taxon>Eukaryota</taxon>
        <taxon>Metazoa</taxon>
        <taxon>Ecdysozoa</taxon>
        <taxon>Arthropoda</taxon>
        <taxon>Hexapoda</taxon>
        <taxon>Insecta</taxon>
        <taxon>Pterygota</taxon>
        <taxon>Neoptera</taxon>
        <taxon>Paraneoptera</taxon>
        <taxon>Hemiptera</taxon>
        <taxon>Heteroptera</taxon>
        <taxon>Panheteroptera</taxon>
        <taxon>Cimicomorpha</taxon>
        <taxon>Miridae</taxon>
        <taxon>Dicyphina</taxon>
        <taxon>Nesidiocoris</taxon>
    </lineage>
</organism>
<protein>
    <submittedName>
        <fullName evidence="5">LRR_TYP</fullName>
    </submittedName>
</protein>
<evidence type="ECO:0000313" key="6">
    <source>
        <dbReference type="Proteomes" id="UP001307889"/>
    </source>
</evidence>
<dbReference type="SMART" id="SM00369">
    <property type="entry name" value="LRR_TYP"/>
    <property type="match status" value="26"/>
</dbReference>
<evidence type="ECO:0000256" key="1">
    <source>
        <dbReference type="ARBA" id="ARBA00022614"/>
    </source>
</evidence>
<keyword evidence="6" id="KW-1185">Reference proteome</keyword>
<dbReference type="InterPro" id="IPR001611">
    <property type="entry name" value="Leu-rich_rpt"/>
</dbReference>
<dbReference type="EMBL" id="AP028909">
    <property type="protein sequence ID" value="BES89580.1"/>
    <property type="molecule type" value="Genomic_DNA"/>
</dbReference>
<dbReference type="PROSITE" id="PS51450">
    <property type="entry name" value="LRR"/>
    <property type="match status" value="6"/>
</dbReference>
<dbReference type="InterPro" id="IPR050328">
    <property type="entry name" value="Dev_Immune_Receptor"/>
</dbReference>
<dbReference type="InterPro" id="IPR000483">
    <property type="entry name" value="Cys-rich_flank_reg_C"/>
</dbReference>
<dbReference type="SMART" id="SM00365">
    <property type="entry name" value="LRR_SD22"/>
    <property type="match status" value="12"/>
</dbReference>
<gene>
    <name evidence="5" type="ORF">NTJ_02387</name>
</gene>
<dbReference type="Pfam" id="PF00560">
    <property type="entry name" value="LRR_1"/>
    <property type="match status" value="1"/>
</dbReference>
<accession>A0ABN7AFF2</accession>
<evidence type="ECO:0000259" key="4">
    <source>
        <dbReference type="SMART" id="SM00082"/>
    </source>
</evidence>
<dbReference type="PANTHER" id="PTHR24373:SF397">
    <property type="entry name" value="IG-LIKE DOMAIN-CONTAINING PROTEIN"/>
    <property type="match status" value="1"/>
</dbReference>
<evidence type="ECO:0000256" key="3">
    <source>
        <dbReference type="ARBA" id="ARBA00022737"/>
    </source>
</evidence>
<name>A0ABN7AFF2_9HEMI</name>
<proteinExistence type="predicted"/>
<dbReference type="Gene3D" id="3.80.10.10">
    <property type="entry name" value="Ribonuclease Inhibitor"/>
    <property type="match status" value="8"/>
</dbReference>